<reference evidence="1" key="1">
    <citation type="submission" date="2021-02" db="EMBL/GenBank/DDBJ databases">
        <authorList>
            <person name="Dougan E. K."/>
            <person name="Rhodes N."/>
            <person name="Thang M."/>
            <person name="Chan C."/>
        </authorList>
    </citation>
    <scope>NUCLEOTIDE SEQUENCE</scope>
</reference>
<evidence type="ECO:0000313" key="1">
    <source>
        <dbReference type="EMBL" id="CAE7369951.1"/>
    </source>
</evidence>
<accession>A0A812Q6S6</accession>
<dbReference type="EMBL" id="CAJNJA010015873">
    <property type="protein sequence ID" value="CAE7369951.1"/>
    <property type="molecule type" value="Genomic_DNA"/>
</dbReference>
<name>A0A812Q6S6_9DINO</name>
<gene>
    <name evidence="1" type="ORF">SNEC2469_LOCUS9931</name>
</gene>
<dbReference type="Proteomes" id="UP000601435">
    <property type="component" value="Unassembled WGS sequence"/>
</dbReference>
<dbReference type="OrthoDB" id="431257at2759"/>
<protein>
    <submittedName>
        <fullName evidence="1">Uncharacterized protein</fullName>
    </submittedName>
</protein>
<keyword evidence="2" id="KW-1185">Reference proteome</keyword>
<dbReference type="AlphaFoldDB" id="A0A812Q6S6"/>
<comment type="caution">
    <text evidence="1">The sequence shown here is derived from an EMBL/GenBank/DDBJ whole genome shotgun (WGS) entry which is preliminary data.</text>
</comment>
<organism evidence="1 2">
    <name type="scientific">Symbiodinium necroappetens</name>
    <dbReference type="NCBI Taxonomy" id="1628268"/>
    <lineage>
        <taxon>Eukaryota</taxon>
        <taxon>Sar</taxon>
        <taxon>Alveolata</taxon>
        <taxon>Dinophyceae</taxon>
        <taxon>Suessiales</taxon>
        <taxon>Symbiodiniaceae</taxon>
        <taxon>Symbiodinium</taxon>
    </lineage>
</organism>
<proteinExistence type="predicted"/>
<sequence>MIAPKKRRTDLCVPDYVRERWGSGTKAKAEMEDLLLEHNGDKEVFLSELLLIVKKLKKFVVKKDQGWYTEAEMKADLKWSATRVAGAKKVCEADPALHRRNQYDGQWEYYVTVRETGVHTQSHEISEEQRQASKATKPLEFKPDEFQDLDKVMARGSQANDAVGQSVLEDLQQNYTKDSQKYLACLSVEGLEEHVRKLEAEHGKLTEQMARGRAVPQPPSCRNAKKFYAKNDAKPAGAVSPLAMFRGNVKTICCARVVLVRKLTQLLTCMPSPPCTSPVAKASCKSVVRSARATVEEVPAAASSSIGLAARCTEHNAERDFHRMTQRTGLMLPVQISPVMLDEEVDVIKLSSWGRYFLDRNLWHTLCGVQEPDEQRCCTIWGSFWEKYRAITPLHPVFNKTTQQLERTAAVLVHGDEGRSKKKYPLMILSCHSVLGMGSGVDSNVHDVEPYDKQELNWTGHTAATRWLLSVLPRSMYDDERSDNYQLLLKHLVADMKELFETGLVNPLTGHTHYFCVINIIGDWPLLGKSFLWNRTFGNSAKKATAKKSPTGICHACWADKPGYPWEDFESPEPRWRQTLNRDEAYTTKPILMELPHDPADPAGFAGQDYFHGFHLGAGKIFVSSALALLSSMFPGGSFPARFKAMETDLFAWCTTYKQYPYIRKFNRDTIGWPHATEAPMGGWHKGSTTLCLLRWFLFCCSQRRANIARGSLLFLTWEAAWEIDMFFSGIYRQKIWIEAETAKALGCRGMRFLLLNGRCAREAYRQRLPFFQFMPNLHRLHHLFFQLLDQAAVAKFVLNNMIFCCQVEEDYIGRPKFVCIKSS</sequence>
<evidence type="ECO:0000313" key="2">
    <source>
        <dbReference type="Proteomes" id="UP000601435"/>
    </source>
</evidence>